<dbReference type="EMBL" id="DTDJ01000039">
    <property type="protein sequence ID" value="HGL17856.1"/>
    <property type="molecule type" value="Genomic_DNA"/>
</dbReference>
<protein>
    <submittedName>
        <fullName evidence="3">GGDEF domain-containing protein</fullName>
    </submittedName>
</protein>
<feature type="transmembrane region" description="Helical" evidence="1">
    <location>
        <begin position="355"/>
        <end position="374"/>
    </location>
</feature>
<feature type="domain" description="GGDEF" evidence="2">
    <location>
        <begin position="414"/>
        <end position="540"/>
    </location>
</feature>
<dbReference type="CDD" id="cd01949">
    <property type="entry name" value="GGDEF"/>
    <property type="match status" value="1"/>
</dbReference>
<dbReference type="InterPro" id="IPR043128">
    <property type="entry name" value="Rev_trsase/Diguanyl_cyclase"/>
</dbReference>
<dbReference type="SUPFAM" id="SSF55073">
    <property type="entry name" value="Nucleotide cyclase"/>
    <property type="match status" value="1"/>
</dbReference>
<comment type="caution">
    <text evidence="3">The sequence shown here is derived from an EMBL/GenBank/DDBJ whole genome shotgun (WGS) entry which is preliminary data.</text>
</comment>
<dbReference type="GO" id="GO:0043709">
    <property type="term" value="P:cell adhesion involved in single-species biofilm formation"/>
    <property type="evidence" value="ECO:0007669"/>
    <property type="project" value="TreeGrafter"/>
</dbReference>
<feature type="transmembrane region" description="Helical" evidence="1">
    <location>
        <begin position="253"/>
        <end position="274"/>
    </location>
</feature>
<evidence type="ECO:0000259" key="2">
    <source>
        <dbReference type="PROSITE" id="PS50887"/>
    </source>
</evidence>
<organism evidence="3">
    <name type="scientific">candidate division WOR-3 bacterium</name>
    <dbReference type="NCBI Taxonomy" id="2052148"/>
    <lineage>
        <taxon>Bacteria</taxon>
        <taxon>Bacteria division WOR-3</taxon>
    </lineage>
</organism>
<dbReference type="PROSITE" id="PS50887">
    <property type="entry name" value="GGDEF"/>
    <property type="match status" value="1"/>
</dbReference>
<dbReference type="Pfam" id="PF00990">
    <property type="entry name" value="GGDEF"/>
    <property type="match status" value="1"/>
</dbReference>
<dbReference type="SMART" id="SM00267">
    <property type="entry name" value="GGDEF"/>
    <property type="match status" value="1"/>
</dbReference>
<accession>A0A7C2K4T5</accession>
<dbReference type="Gene3D" id="3.30.70.270">
    <property type="match status" value="1"/>
</dbReference>
<feature type="transmembrane region" description="Helical" evidence="1">
    <location>
        <begin position="317"/>
        <end position="335"/>
    </location>
</feature>
<dbReference type="InterPro" id="IPR000160">
    <property type="entry name" value="GGDEF_dom"/>
</dbReference>
<dbReference type="InterPro" id="IPR050469">
    <property type="entry name" value="Diguanylate_Cyclase"/>
</dbReference>
<name>A0A7C2K4T5_UNCW3</name>
<dbReference type="InterPro" id="IPR029787">
    <property type="entry name" value="Nucleotide_cyclase"/>
</dbReference>
<feature type="transmembrane region" description="Helical" evidence="1">
    <location>
        <begin position="196"/>
        <end position="215"/>
    </location>
</feature>
<keyword evidence="1" id="KW-0472">Membrane</keyword>
<keyword evidence="1" id="KW-0812">Transmembrane</keyword>
<dbReference type="GO" id="GO:1902201">
    <property type="term" value="P:negative regulation of bacterial-type flagellum-dependent cell motility"/>
    <property type="evidence" value="ECO:0007669"/>
    <property type="project" value="TreeGrafter"/>
</dbReference>
<dbReference type="GO" id="GO:0052621">
    <property type="term" value="F:diguanylate cyclase activity"/>
    <property type="evidence" value="ECO:0007669"/>
    <property type="project" value="TreeGrafter"/>
</dbReference>
<sequence>MWKRSLLLVLICSLSVVSFKLFENLYDTRRIAGEACLVVNKLHTGDSVVSIPFFTEAPGIHIFRFYFGEFSCDTPSIFIPFIDGNYVAIYLNGQLIGMSGNPFGRTSLRWNKPELFLFEKDLLSDVNEVSIVVKAENTVGIFSPILLGDFKQVAKSYLILGFFNQILNQFYIVTFFILGLFMILLPFLIGLRKHRALIGLSLILLAMYLVDYTYIPYLPIPYSFYKKIVVSCLYLSLSLYGLGFVYEFGYRGFLKFISVLILACNVILSIILLATVNDSVMVRRTYIKMDVTVFFSMVFIVLIFLRKALKSDSKSSNFTVALNFYAIAFLLPYVFRDIYVLVGNLPKPLLTQYVLPVFVLINVSYVINDFVTLYKRLILEKRRAEFLEMESMRDPLTGALNRRFLLKIREIIPELYTVCLIDIDGFKEFNDRFGHLMGDCVLKKVVSSFVSMLRKDDYVVRYGGDEFIILLYRSSEQDAEQILGKIRERLIKQKIHCEGQEFVLSFSYGIAPIGEGHTLDEMLKIADSRLYEVKNSKMRA</sequence>
<keyword evidence="1" id="KW-1133">Transmembrane helix</keyword>
<dbReference type="EMBL" id="DSOL01000283">
    <property type="protein sequence ID" value="HEN28942.1"/>
    <property type="molecule type" value="Genomic_DNA"/>
</dbReference>
<gene>
    <name evidence="3" type="ORF">ENQ77_09935</name>
    <name evidence="4" type="ORF">ENU66_05990</name>
</gene>
<feature type="transmembrane region" description="Helical" evidence="1">
    <location>
        <begin position="170"/>
        <end position="189"/>
    </location>
</feature>
<feature type="transmembrane region" description="Helical" evidence="1">
    <location>
        <begin position="286"/>
        <end position="305"/>
    </location>
</feature>
<dbReference type="GO" id="GO:0005886">
    <property type="term" value="C:plasma membrane"/>
    <property type="evidence" value="ECO:0007669"/>
    <property type="project" value="TreeGrafter"/>
</dbReference>
<dbReference type="PANTHER" id="PTHR45138:SF6">
    <property type="entry name" value="DIGUANYLATE CYCLASE DGCN"/>
    <property type="match status" value="1"/>
</dbReference>
<reference evidence="3" key="1">
    <citation type="journal article" date="2020" name="mSystems">
        <title>Genome- and Community-Level Interaction Insights into Carbon Utilization and Element Cycling Functions of Hydrothermarchaeota in Hydrothermal Sediment.</title>
        <authorList>
            <person name="Zhou Z."/>
            <person name="Liu Y."/>
            <person name="Xu W."/>
            <person name="Pan J."/>
            <person name="Luo Z.H."/>
            <person name="Li M."/>
        </authorList>
    </citation>
    <scope>NUCLEOTIDE SEQUENCE [LARGE SCALE GENOMIC DNA]</scope>
    <source>
        <strain evidence="3">SpSt-34</strain>
        <strain evidence="4">SpSt-69</strain>
    </source>
</reference>
<dbReference type="NCBIfam" id="TIGR00254">
    <property type="entry name" value="GGDEF"/>
    <property type="match status" value="1"/>
</dbReference>
<feature type="transmembrane region" description="Helical" evidence="1">
    <location>
        <begin position="227"/>
        <end position="246"/>
    </location>
</feature>
<evidence type="ECO:0000313" key="4">
    <source>
        <dbReference type="EMBL" id="HGL17856.1"/>
    </source>
</evidence>
<evidence type="ECO:0000313" key="3">
    <source>
        <dbReference type="EMBL" id="HEN28942.1"/>
    </source>
</evidence>
<evidence type="ECO:0000256" key="1">
    <source>
        <dbReference type="SAM" id="Phobius"/>
    </source>
</evidence>
<dbReference type="AlphaFoldDB" id="A0A7C2K4T5"/>
<proteinExistence type="predicted"/>
<dbReference type="PANTHER" id="PTHR45138">
    <property type="entry name" value="REGULATORY COMPONENTS OF SENSORY TRANSDUCTION SYSTEM"/>
    <property type="match status" value="1"/>
</dbReference>